<keyword evidence="5" id="KW-0479">Metal-binding</keyword>
<dbReference type="AlphaFoldDB" id="A0A9K3D6T3"/>
<evidence type="ECO:0000259" key="8">
    <source>
        <dbReference type="Pfam" id="PF00432"/>
    </source>
</evidence>
<evidence type="ECO:0000256" key="7">
    <source>
        <dbReference type="ARBA" id="ARBA00022833"/>
    </source>
</evidence>
<dbReference type="EMBL" id="BDIP01004769">
    <property type="protein sequence ID" value="GIQ89181.1"/>
    <property type="molecule type" value="Genomic_DNA"/>
</dbReference>
<evidence type="ECO:0000256" key="5">
    <source>
        <dbReference type="ARBA" id="ARBA00022723"/>
    </source>
</evidence>
<comment type="similarity">
    <text evidence="2">Belongs to the protein prenyltransferase subunit beta family.</text>
</comment>
<proteinExistence type="inferred from homology"/>
<dbReference type="GO" id="GO:0046872">
    <property type="term" value="F:metal ion binding"/>
    <property type="evidence" value="ECO:0007669"/>
    <property type="project" value="UniProtKB-KW"/>
</dbReference>
<dbReference type="GO" id="GO:0004662">
    <property type="term" value="F:CAAX-protein geranylgeranyltransferase activity"/>
    <property type="evidence" value="ECO:0007669"/>
    <property type="project" value="TreeGrafter"/>
</dbReference>
<evidence type="ECO:0000256" key="3">
    <source>
        <dbReference type="ARBA" id="ARBA00022602"/>
    </source>
</evidence>
<evidence type="ECO:0000256" key="2">
    <source>
        <dbReference type="ARBA" id="ARBA00010497"/>
    </source>
</evidence>
<keyword evidence="7" id="KW-0862">Zinc</keyword>
<keyword evidence="10" id="KW-1185">Reference proteome</keyword>
<name>A0A9K3D6T3_9EUKA</name>
<keyword evidence="4" id="KW-0808">Transferase</keyword>
<evidence type="ECO:0000256" key="4">
    <source>
        <dbReference type="ARBA" id="ARBA00022679"/>
    </source>
</evidence>
<evidence type="ECO:0000313" key="9">
    <source>
        <dbReference type="EMBL" id="GIQ89181.1"/>
    </source>
</evidence>
<feature type="non-terminal residue" evidence="9">
    <location>
        <position position="1"/>
    </location>
</feature>
<protein>
    <recommendedName>
        <fullName evidence="8">Prenyltransferase alpha-alpha toroid domain-containing protein</fullName>
    </recommendedName>
</protein>
<reference evidence="9 10" key="1">
    <citation type="journal article" date="2018" name="PLoS ONE">
        <title>The draft genome of Kipferlia bialata reveals reductive genome evolution in fornicate parasites.</title>
        <authorList>
            <person name="Tanifuji G."/>
            <person name="Takabayashi S."/>
            <person name="Kume K."/>
            <person name="Takagi M."/>
            <person name="Nakayama T."/>
            <person name="Kamikawa R."/>
            <person name="Inagaki Y."/>
            <person name="Hashimoto T."/>
        </authorList>
    </citation>
    <scope>NUCLEOTIDE SEQUENCE [LARGE SCALE GENOMIC DNA]</scope>
    <source>
        <strain evidence="9">NY0173</strain>
    </source>
</reference>
<feature type="domain" description="Prenyltransferase alpha-alpha toroid" evidence="8">
    <location>
        <begin position="1"/>
        <end position="158"/>
    </location>
</feature>
<dbReference type="PANTHER" id="PTHR11774">
    <property type="entry name" value="GERANYLGERANYL TRANSFERASE TYPE BETA SUBUNIT"/>
    <property type="match status" value="1"/>
</dbReference>
<dbReference type="InterPro" id="IPR001330">
    <property type="entry name" value="Prenyltrans"/>
</dbReference>
<comment type="caution">
    <text evidence="9">The sequence shown here is derived from an EMBL/GenBank/DDBJ whole genome shotgun (WGS) entry which is preliminary data.</text>
</comment>
<dbReference type="InterPro" id="IPR008930">
    <property type="entry name" value="Terpenoid_cyclase/PrenylTrfase"/>
</dbReference>
<dbReference type="OrthoDB" id="24893at2759"/>
<keyword evidence="3" id="KW-0637">Prenyltransferase</keyword>
<dbReference type="PANTHER" id="PTHR11774:SF4">
    <property type="entry name" value="GERANYLGERANYL TRANSFERASE TYPE-1 SUBUNIT BETA"/>
    <property type="match status" value="1"/>
</dbReference>
<dbReference type="Proteomes" id="UP000265618">
    <property type="component" value="Unassembled WGS sequence"/>
</dbReference>
<gene>
    <name evidence="9" type="ORF">KIPB_011588</name>
</gene>
<evidence type="ECO:0000256" key="1">
    <source>
        <dbReference type="ARBA" id="ARBA00001947"/>
    </source>
</evidence>
<evidence type="ECO:0000256" key="6">
    <source>
        <dbReference type="ARBA" id="ARBA00022737"/>
    </source>
</evidence>
<dbReference type="GO" id="GO:0005953">
    <property type="term" value="C:CAAX-protein geranylgeranyltransferase complex"/>
    <property type="evidence" value="ECO:0007669"/>
    <property type="project" value="TreeGrafter"/>
</dbReference>
<organism evidence="9 10">
    <name type="scientific">Kipferlia bialata</name>
    <dbReference type="NCBI Taxonomy" id="797122"/>
    <lineage>
        <taxon>Eukaryota</taxon>
        <taxon>Metamonada</taxon>
        <taxon>Carpediemonas-like organisms</taxon>
        <taxon>Kipferlia</taxon>
    </lineage>
</organism>
<keyword evidence="6" id="KW-0677">Repeat</keyword>
<sequence length="233" mass="24558">FTYSALLILHIVSRAKGERERALMESGEVRQAVASALRYMILCHNEGEGGFALYPGGESHGGATFCAVSALTLFGARRSPLVAGEGEGDALCSECTDVLETPSLVRWLTARQRTGFAGRPNKQTCSCYGFWVYGALACLGKGDLCDTEMLRLFCLNTQYAWEQPVPIPETLRMTLAHASAKTTKNAQALAKGIAATAAAGGDTGMLQMQAAILAKVSAALSSLAGVETMEIGG</sequence>
<dbReference type="Pfam" id="PF00432">
    <property type="entry name" value="Prenyltrans"/>
    <property type="match status" value="1"/>
</dbReference>
<accession>A0A9K3D6T3</accession>
<dbReference type="Gene3D" id="1.50.10.20">
    <property type="match status" value="1"/>
</dbReference>
<feature type="non-terminal residue" evidence="9">
    <location>
        <position position="233"/>
    </location>
</feature>
<evidence type="ECO:0000313" key="10">
    <source>
        <dbReference type="Proteomes" id="UP000265618"/>
    </source>
</evidence>
<comment type="cofactor">
    <cofactor evidence="1">
        <name>Zn(2+)</name>
        <dbReference type="ChEBI" id="CHEBI:29105"/>
    </cofactor>
</comment>
<dbReference type="InterPro" id="IPR045089">
    <property type="entry name" value="PGGT1B-like"/>
</dbReference>
<dbReference type="SUPFAM" id="SSF48239">
    <property type="entry name" value="Terpenoid cyclases/Protein prenyltransferases"/>
    <property type="match status" value="1"/>
</dbReference>